<dbReference type="InterPro" id="IPR019974">
    <property type="entry name" value="XPG_CS"/>
</dbReference>
<dbReference type="PRINTS" id="PR00853">
    <property type="entry name" value="XPGRADSUPER"/>
</dbReference>
<feature type="domain" description="XPG N-terminal" evidence="17">
    <location>
        <begin position="1"/>
        <end position="98"/>
    </location>
</feature>
<feature type="compositionally biased region" description="Basic and acidic residues" evidence="15">
    <location>
        <begin position="469"/>
        <end position="484"/>
    </location>
</feature>
<dbReference type="InterPro" id="IPR006086">
    <property type="entry name" value="XPG-I_dom"/>
</dbReference>
<keyword evidence="4" id="KW-0597">Phosphoprotein</keyword>
<dbReference type="InterPro" id="IPR008918">
    <property type="entry name" value="HhH2"/>
</dbReference>
<dbReference type="InterPro" id="IPR029060">
    <property type="entry name" value="PIN-like_dom_sf"/>
</dbReference>
<feature type="compositionally biased region" description="Basic and acidic residues" evidence="15">
    <location>
        <begin position="571"/>
        <end position="580"/>
    </location>
</feature>
<feature type="compositionally biased region" description="Basic and acidic residues" evidence="15">
    <location>
        <begin position="355"/>
        <end position="364"/>
    </location>
</feature>
<dbReference type="Gene3D" id="1.10.150.20">
    <property type="entry name" value="5' to 3' exonuclease, C-terminal subdomain"/>
    <property type="match status" value="1"/>
</dbReference>
<sequence length="1125" mass="124704">MGVHGLWQLLLPISRRVSIETLSGKTIAVDASIWLTQFIKAMRDESGEMMWNAHILGSLRRILKMLFHGIRPVFVFDGATPEIKMREVKERRDRRERGNVNVKRTAKRLLVEALKANNSGLLGSKAGSKDFKESEGQVDERGAFAAGFVDGTANEHEEKAEGGATKATHETKAGRKKDEELPAAEAGQNVDANMEGVFDVDDDSEDETNWEDGNAQTDPNEAWETSLPENGELDMEVVRGLPKDMRKDVVEKAKSRHRVSTRKQYMPVAADPMAFSNVQLVNFLKASKMNKSIEKMAKDEIGNTDEGFVMASDRSKLIVMKDKVEDDIDFSYMQRGDSSGSSSDEDNDDNEEEEDKYKEKEELRGAQTSGATKRGFEGGKNDSSGSSSEDEEEGEQEKADRLDKVGEQLKSKKAVTFNSSGSSSEEEVVVMKEVKATKNATVKTIASGKKQQRKRYEDDQSSDEEGETTENKKWAEEQMRRDEQVALEFQREEEESAARSRKEVSTNEQIALELQRGEEEDAALRFMTGPAEDDFGAVADDEKEEGGEEDDNKYDEDDDEEDVDWEDGDETDRGARDDKNTSITLDFSAPRPTYNFFDNPSPPPQENIEAASDEELTAAQAAAFSEAAADAKKLTSWAGRAVARAIKQHVGHVPQAKTDGGEEGNPAGGNGVEAIGVDEGDEYINEAGDDMPDGNDSENNNEDQFLPPETTSVALPPSLDLPPAPKKLTEQIKNRPAERTMAELDESNRLIELAREAQQMQKDMKRGDRDDDGITEDMKEDVINLLKAFGMPYIIAPAEAEAQCCKLEELGLVDGIITQDSDAFVFGGQTIYRNIFDERKFVEVYLASDADKEMGLRRQHFIALAMLLGGDYTPGVSGVGIVNGIEILNAFPVSEDPTQALKDFKEWMNGFDPLDLVTGNTKITNDMTEREIFHQKHKKMRSRWEAPRNFPGPDVLHAYSRPVVDGSAEPFTWGFPDVGKLELMCAEKLGWSMEESSRQLVPVLEKMKEGSRQTRIESFFKTYKDRDLGGVIKSKRMQEALKRKVGAVAGAVVGASEGGGGKKKKGEGKANKKETKDKKKVEKKPTKSSSKTTESSSKAAAKEVSKDKEDSDSDGYFSEYSEGEE</sequence>
<keyword evidence="19" id="KW-1185">Reference proteome</keyword>
<evidence type="ECO:0000256" key="10">
    <source>
        <dbReference type="ARBA" id="ARBA00022842"/>
    </source>
</evidence>
<dbReference type="GO" id="GO:0004520">
    <property type="term" value="F:DNA endonuclease activity"/>
    <property type="evidence" value="ECO:0007669"/>
    <property type="project" value="TreeGrafter"/>
</dbReference>
<keyword evidence="8" id="KW-0227">DNA damage</keyword>
<evidence type="ECO:0000256" key="2">
    <source>
        <dbReference type="ARBA" id="ARBA00004123"/>
    </source>
</evidence>
<keyword evidence="12" id="KW-0234">DNA repair</keyword>
<dbReference type="GO" id="GO:0016788">
    <property type="term" value="F:hydrolase activity, acting on ester bonds"/>
    <property type="evidence" value="ECO:0007669"/>
    <property type="project" value="InterPro"/>
</dbReference>
<keyword evidence="13" id="KW-0539">Nucleus</keyword>
<keyword evidence="11" id="KW-0496">Mitochondrion</keyword>
<evidence type="ECO:0000256" key="11">
    <source>
        <dbReference type="ARBA" id="ARBA00023128"/>
    </source>
</evidence>
<dbReference type="GO" id="GO:0046872">
    <property type="term" value="F:metal ion binding"/>
    <property type="evidence" value="ECO:0007669"/>
    <property type="project" value="UniProtKB-KW"/>
</dbReference>
<feature type="region of interest" description="Disordered" evidence="15">
    <location>
        <begin position="155"/>
        <end position="187"/>
    </location>
</feature>
<feature type="region of interest" description="Disordered" evidence="15">
    <location>
        <begin position="202"/>
        <end position="226"/>
    </location>
</feature>
<dbReference type="PROSITE" id="PS00842">
    <property type="entry name" value="XPG_2"/>
    <property type="match status" value="1"/>
</dbReference>
<keyword evidence="9" id="KW-0378">Hydrolase</keyword>
<feature type="compositionally biased region" description="Basic and acidic residues" evidence="15">
    <location>
        <begin position="496"/>
        <end position="505"/>
    </location>
</feature>
<comment type="cofactor">
    <cofactor evidence="1">
        <name>Mg(2+)</name>
        <dbReference type="ChEBI" id="CHEBI:18420"/>
    </cofactor>
</comment>
<dbReference type="PRINTS" id="PR00066">
    <property type="entry name" value="XRODRMPGMNTG"/>
</dbReference>
<evidence type="ECO:0000259" key="16">
    <source>
        <dbReference type="SMART" id="SM00484"/>
    </source>
</evidence>
<dbReference type="GO" id="GO:0006289">
    <property type="term" value="P:nucleotide-excision repair"/>
    <property type="evidence" value="ECO:0007669"/>
    <property type="project" value="InterPro"/>
</dbReference>
<dbReference type="EMBL" id="BRYA01000500">
    <property type="protein sequence ID" value="GMI19805.1"/>
    <property type="molecule type" value="Genomic_DNA"/>
</dbReference>
<dbReference type="PANTHER" id="PTHR16171">
    <property type="entry name" value="DNA REPAIR PROTEIN COMPLEMENTING XP-G CELLS-RELATED"/>
    <property type="match status" value="1"/>
</dbReference>
<dbReference type="AlphaFoldDB" id="A0A9W7L1F2"/>
<feature type="compositionally biased region" description="Acidic residues" evidence="15">
    <location>
        <begin position="531"/>
        <end position="570"/>
    </location>
</feature>
<dbReference type="SMART" id="SM00279">
    <property type="entry name" value="HhH2"/>
    <property type="match status" value="1"/>
</dbReference>
<feature type="region of interest" description="Disordered" evidence="15">
    <location>
        <begin position="445"/>
        <end position="608"/>
    </location>
</feature>
<dbReference type="Gene3D" id="3.40.50.1010">
    <property type="entry name" value="5'-nuclease"/>
    <property type="match status" value="2"/>
</dbReference>
<dbReference type="PANTHER" id="PTHR16171:SF7">
    <property type="entry name" value="DNA REPAIR PROTEIN RAD2"/>
    <property type="match status" value="1"/>
</dbReference>
<evidence type="ECO:0000256" key="6">
    <source>
        <dbReference type="ARBA" id="ARBA00022723"/>
    </source>
</evidence>
<keyword evidence="5" id="KW-0540">Nuclease</keyword>
<protein>
    <submittedName>
        <fullName evidence="18">Uncharacterized protein</fullName>
    </submittedName>
</protein>
<gene>
    <name evidence="18" type="ORF">TrCOL_g2263</name>
</gene>
<evidence type="ECO:0000256" key="5">
    <source>
        <dbReference type="ARBA" id="ARBA00022722"/>
    </source>
</evidence>
<dbReference type="CDD" id="cd09904">
    <property type="entry name" value="H3TH_XPG"/>
    <property type="match status" value="1"/>
</dbReference>
<dbReference type="SUPFAM" id="SSF47807">
    <property type="entry name" value="5' to 3' exonuclease, C-terminal subdomain"/>
    <property type="match status" value="1"/>
</dbReference>
<feature type="coiled-coil region" evidence="14">
    <location>
        <begin position="737"/>
        <end position="770"/>
    </location>
</feature>
<evidence type="ECO:0000256" key="15">
    <source>
        <dbReference type="SAM" id="MobiDB-lite"/>
    </source>
</evidence>
<evidence type="ECO:0000256" key="12">
    <source>
        <dbReference type="ARBA" id="ARBA00023204"/>
    </source>
</evidence>
<feature type="domain" description="XPG-I" evidence="16">
    <location>
        <begin position="787"/>
        <end position="856"/>
    </location>
</feature>
<reference evidence="19" key="1">
    <citation type="journal article" date="2023" name="Commun. Biol.">
        <title>Genome analysis of Parmales, the sister group of diatoms, reveals the evolutionary specialization of diatoms from phago-mixotrophs to photoautotrophs.</title>
        <authorList>
            <person name="Ban H."/>
            <person name="Sato S."/>
            <person name="Yoshikawa S."/>
            <person name="Yamada K."/>
            <person name="Nakamura Y."/>
            <person name="Ichinomiya M."/>
            <person name="Sato N."/>
            <person name="Blanc-Mathieu R."/>
            <person name="Endo H."/>
            <person name="Kuwata A."/>
            <person name="Ogata H."/>
        </authorList>
    </citation>
    <scope>NUCLEOTIDE SEQUENCE [LARGE SCALE GENOMIC DNA]</scope>
</reference>
<feature type="compositionally biased region" description="Acidic residues" evidence="15">
    <location>
        <begin position="343"/>
        <end position="354"/>
    </location>
</feature>
<dbReference type="SUPFAM" id="SSF88723">
    <property type="entry name" value="PIN domain-like"/>
    <property type="match status" value="1"/>
</dbReference>
<evidence type="ECO:0000256" key="8">
    <source>
        <dbReference type="ARBA" id="ARBA00022763"/>
    </source>
</evidence>
<feature type="compositionally biased region" description="Basic and acidic residues" evidence="15">
    <location>
        <begin position="155"/>
        <end position="180"/>
    </location>
</feature>
<keyword evidence="14" id="KW-0175">Coiled coil</keyword>
<dbReference type="InterPro" id="IPR006084">
    <property type="entry name" value="XPG/Rad2"/>
</dbReference>
<keyword evidence="7" id="KW-0255">Endonuclease</keyword>
<feature type="compositionally biased region" description="Basic and acidic residues" evidence="15">
    <location>
        <begin position="396"/>
        <end position="410"/>
    </location>
</feature>
<evidence type="ECO:0000256" key="1">
    <source>
        <dbReference type="ARBA" id="ARBA00001946"/>
    </source>
</evidence>
<keyword evidence="10" id="KW-0460">Magnesium</keyword>
<feature type="compositionally biased region" description="Acidic residues" evidence="15">
    <location>
        <begin position="459"/>
        <end position="468"/>
    </location>
</feature>
<evidence type="ECO:0000313" key="18">
    <source>
        <dbReference type="EMBL" id="GMI19805.1"/>
    </source>
</evidence>
<dbReference type="SMART" id="SM00484">
    <property type="entry name" value="XPGI"/>
    <property type="match status" value="1"/>
</dbReference>
<dbReference type="OrthoDB" id="31113at2759"/>
<comment type="caution">
    <text evidence="18">The sequence shown here is derived from an EMBL/GenBank/DDBJ whole genome shotgun (WGS) entry which is preliminary data.</text>
</comment>
<feature type="compositionally biased region" description="Acidic residues" evidence="15">
    <location>
        <begin position="676"/>
        <end position="701"/>
    </location>
</feature>
<proteinExistence type="inferred from homology"/>
<dbReference type="InterPro" id="IPR006085">
    <property type="entry name" value="XPG_DNA_repair_N"/>
</dbReference>
<evidence type="ECO:0000256" key="7">
    <source>
        <dbReference type="ARBA" id="ARBA00022759"/>
    </source>
</evidence>
<evidence type="ECO:0000256" key="14">
    <source>
        <dbReference type="SAM" id="Coils"/>
    </source>
</evidence>
<dbReference type="GO" id="GO:0005634">
    <property type="term" value="C:nucleus"/>
    <property type="evidence" value="ECO:0007669"/>
    <property type="project" value="UniProtKB-SubCell"/>
</dbReference>
<dbReference type="SMART" id="SM00485">
    <property type="entry name" value="XPGN"/>
    <property type="match status" value="1"/>
</dbReference>
<organism evidence="18 19">
    <name type="scientific">Triparma columacea</name>
    <dbReference type="NCBI Taxonomy" id="722753"/>
    <lineage>
        <taxon>Eukaryota</taxon>
        <taxon>Sar</taxon>
        <taxon>Stramenopiles</taxon>
        <taxon>Ochrophyta</taxon>
        <taxon>Bolidophyceae</taxon>
        <taxon>Parmales</taxon>
        <taxon>Triparmaceae</taxon>
        <taxon>Triparma</taxon>
    </lineage>
</organism>
<dbReference type="GO" id="GO:0003697">
    <property type="term" value="F:single-stranded DNA binding"/>
    <property type="evidence" value="ECO:0007669"/>
    <property type="project" value="InterPro"/>
</dbReference>
<dbReference type="Proteomes" id="UP001165065">
    <property type="component" value="Unassembled WGS sequence"/>
</dbReference>
<feature type="region of interest" description="Disordered" evidence="15">
    <location>
        <begin position="331"/>
        <end position="428"/>
    </location>
</feature>
<dbReference type="Pfam" id="PF00867">
    <property type="entry name" value="XPG_I"/>
    <property type="match status" value="1"/>
</dbReference>
<accession>A0A9W7L1F2</accession>
<name>A0A9W7L1F2_9STRA</name>
<dbReference type="CDD" id="cd09868">
    <property type="entry name" value="PIN_XPG_RAD2"/>
    <property type="match status" value="2"/>
</dbReference>
<evidence type="ECO:0000313" key="19">
    <source>
        <dbReference type="Proteomes" id="UP001165065"/>
    </source>
</evidence>
<evidence type="ECO:0000256" key="3">
    <source>
        <dbReference type="ARBA" id="ARBA00005283"/>
    </source>
</evidence>
<dbReference type="InterPro" id="IPR036279">
    <property type="entry name" value="5-3_exonuclease_C_sf"/>
</dbReference>
<evidence type="ECO:0000256" key="13">
    <source>
        <dbReference type="ARBA" id="ARBA00023242"/>
    </source>
</evidence>
<feature type="compositionally biased region" description="Basic and acidic residues" evidence="15">
    <location>
        <begin position="1100"/>
        <end position="1109"/>
    </location>
</feature>
<evidence type="ECO:0000259" key="17">
    <source>
        <dbReference type="SMART" id="SM00485"/>
    </source>
</evidence>
<feature type="compositionally biased region" description="Basic and acidic residues" evidence="15">
    <location>
        <begin position="1067"/>
        <end position="1085"/>
    </location>
</feature>
<dbReference type="Pfam" id="PF00752">
    <property type="entry name" value="XPG_N"/>
    <property type="match status" value="1"/>
</dbReference>
<comment type="subcellular location">
    <subcellularLocation>
        <location evidence="2">Nucleus</location>
    </subcellularLocation>
</comment>
<feature type="region of interest" description="Disordered" evidence="15">
    <location>
        <begin position="650"/>
        <end position="726"/>
    </location>
</feature>
<comment type="similarity">
    <text evidence="3">Belongs to the XPG/RAD2 endonuclease family. XPG subfamily.</text>
</comment>
<feature type="compositionally biased region" description="Low complexity" evidence="15">
    <location>
        <begin position="1087"/>
        <end position="1099"/>
    </location>
</feature>
<evidence type="ECO:0000256" key="9">
    <source>
        <dbReference type="ARBA" id="ARBA00022801"/>
    </source>
</evidence>
<keyword evidence="6" id="KW-0479">Metal-binding</keyword>
<evidence type="ECO:0000256" key="4">
    <source>
        <dbReference type="ARBA" id="ARBA00022553"/>
    </source>
</evidence>
<dbReference type="InterPro" id="IPR001044">
    <property type="entry name" value="XPG/Rad2_eukaryotes"/>
</dbReference>
<feature type="region of interest" description="Disordered" evidence="15">
    <location>
        <begin position="1053"/>
        <end position="1125"/>
    </location>
</feature>